<dbReference type="Gene3D" id="2.60.120.560">
    <property type="entry name" value="Exo-inulinase, domain 1"/>
    <property type="match status" value="1"/>
</dbReference>
<dbReference type="InterPro" id="IPR023296">
    <property type="entry name" value="Glyco_hydro_beta-prop_sf"/>
</dbReference>
<name>A0ABP2ANI2_SARVE</name>
<dbReference type="InterPro" id="IPR018053">
    <property type="entry name" value="Glyco_hydro_32_AS"/>
</dbReference>
<keyword evidence="9" id="KW-0963">Cytoplasm</keyword>
<dbReference type="PANTHER" id="PTHR43101:SF1">
    <property type="entry name" value="BETA-FRUCTOSIDASE"/>
    <property type="match status" value="1"/>
</dbReference>
<protein>
    <recommendedName>
        <fullName evidence="4 8">Sucrose-6-phosphate hydrolase</fullName>
        <ecNumber evidence="3 8">3.2.1.26</ecNumber>
    </recommendedName>
    <alternativeName>
        <fullName evidence="7 9">Invertase</fullName>
    </alternativeName>
</protein>
<dbReference type="InterPro" id="IPR051214">
    <property type="entry name" value="GH32_Enzymes"/>
</dbReference>
<comment type="pathway">
    <text evidence="1 9">Glycan biosynthesis; sucrose metabolism.</text>
</comment>
<feature type="domain" description="Glycosyl hydrolase family 32 N-terminal" evidence="10">
    <location>
        <begin position="31"/>
        <end position="333"/>
    </location>
</feature>
<dbReference type="Pfam" id="PF00251">
    <property type="entry name" value="Glyco_hydro_32N"/>
    <property type="match status" value="1"/>
</dbReference>
<organism evidence="12 13">
    <name type="scientific">Sarcina ventriculi</name>
    <name type="common">Clostridium ventriculi</name>
    <dbReference type="NCBI Taxonomy" id="1267"/>
    <lineage>
        <taxon>Bacteria</taxon>
        <taxon>Bacillati</taxon>
        <taxon>Bacillota</taxon>
        <taxon>Clostridia</taxon>
        <taxon>Eubacteriales</taxon>
        <taxon>Clostridiaceae</taxon>
        <taxon>Sarcina</taxon>
    </lineage>
</organism>
<evidence type="ECO:0000256" key="1">
    <source>
        <dbReference type="ARBA" id="ARBA00004914"/>
    </source>
</evidence>
<dbReference type="PANTHER" id="PTHR43101">
    <property type="entry name" value="BETA-FRUCTOSIDASE"/>
    <property type="match status" value="1"/>
</dbReference>
<dbReference type="Gene3D" id="2.115.10.20">
    <property type="entry name" value="Glycosyl hydrolase domain, family 43"/>
    <property type="match status" value="1"/>
</dbReference>
<keyword evidence="5 8" id="KW-0378">Hydrolase</keyword>
<reference evidence="12 13" key="1">
    <citation type="submission" date="2015-09" db="EMBL/GenBank/DDBJ databases">
        <authorList>
            <consortium name="Pathogen Informatics"/>
            <person name="Wu L."/>
            <person name="Ma J."/>
        </authorList>
    </citation>
    <scope>NUCLEOTIDE SEQUENCE [LARGE SCALE GENOMIC DNA]</scope>
    <source>
        <strain evidence="12 13">2789STDY5834858</strain>
    </source>
</reference>
<accession>A0ABP2ANI2</accession>
<comment type="subcellular location">
    <subcellularLocation>
        <location evidence="9">Cytoplasm</location>
    </subcellularLocation>
</comment>
<dbReference type="SUPFAM" id="SSF49899">
    <property type="entry name" value="Concanavalin A-like lectins/glucanases"/>
    <property type="match status" value="1"/>
</dbReference>
<keyword evidence="9" id="KW-0119">Carbohydrate metabolism</keyword>
<keyword evidence="6 8" id="KW-0326">Glycosidase</keyword>
<dbReference type="InterPro" id="IPR001362">
    <property type="entry name" value="Glyco_hydro_32"/>
</dbReference>
<comment type="caution">
    <text evidence="12">The sequence shown here is derived from an EMBL/GenBank/DDBJ whole genome shotgun (WGS) entry which is preliminary data.</text>
</comment>
<dbReference type="SMART" id="SM00640">
    <property type="entry name" value="Glyco_32"/>
    <property type="match status" value="1"/>
</dbReference>
<gene>
    <name evidence="12" type="primary">scrB_2</name>
    <name evidence="12" type="ORF">ERS852473_00841</name>
</gene>
<dbReference type="CDD" id="cd18623">
    <property type="entry name" value="GH32_ScrB-like"/>
    <property type="match status" value="1"/>
</dbReference>
<evidence type="ECO:0000256" key="8">
    <source>
        <dbReference type="RuleBase" id="RU362110"/>
    </source>
</evidence>
<comment type="catalytic activity">
    <reaction evidence="8">
        <text>Hydrolysis of terminal non-reducing beta-D-fructofuranoside residues in beta-D-fructofuranosides.</text>
        <dbReference type="EC" id="3.2.1.26"/>
    </reaction>
</comment>
<dbReference type="GO" id="GO:0004564">
    <property type="term" value="F:beta-fructofuranosidase activity"/>
    <property type="evidence" value="ECO:0007669"/>
    <property type="project" value="UniProtKB-EC"/>
</dbReference>
<evidence type="ECO:0000259" key="10">
    <source>
        <dbReference type="Pfam" id="PF00251"/>
    </source>
</evidence>
<dbReference type="SUPFAM" id="SSF75005">
    <property type="entry name" value="Arabinanase/levansucrase/invertase"/>
    <property type="match status" value="1"/>
</dbReference>
<dbReference type="NCBIfam" id="TIGR01322">
    <property type="entry name" value="scrB_fam"/>
    <property type="match status" value="1"/>
</dbReference>
<feature type="domain" description="Glycosyl hydrolase family 32 C-terminal" evidence="11">
    <location>
        <begin position="358"/>
        <end position="478"/>
    </location>
</feature>
<evidence type="ECO:0000259" key="11">
    <source>
        <dbReference type="Pfam" id="PF08244"/>
    </source>
</evidence>
<evidence type="ECO:0000256" key="9">
    <source>
        <dbReference type="RuleBase" id="RU365015"/>
    </source>
</evidence>
<evidence type="ECO:0000256" key="6">
    <source>
        <dbReference type="ARBA" id="ARBA00023295"/>
    </source>
</evidence>
<dbReference type="EC" id="3.2.1.26" evidence="3 8"/>
<evidence type="ECO:0000313" key="13">
    <source>
        <dbReference type="Proteomes" id="UP000095488"/>
    </source>
</evidence>
<evidence type="ECO:0000256" key="4">
    <source>
        <dbReference type="ARBA" id="ARBA00019623"/>
    </source>
</evidence>
<dbReference type="EMBL" id="CYZR01000002">
    <property type="protein sequence ID" value="CUN68344.1"/>
    <property type="molecule type" value="Genomic_DNA"/>
</dbReference>
<evidence type="ECO:0000256" key="3">
    <source>
        <dbReference type="ARBA" id="ARBA00012758"/>
    </source>
</evidence>
<dbReference type="InterPro" id="IPR013148">
    <property type="entry name" value="Glyco_hydro_32_N"/>
</dbReference>
<dbReference type="Proteomes" id="UP000095488">
    <property type="component" value="Unassembled WGS sequence"/>
</dbReference>
<dbReference type="InterPro" id="IPR013320">
    <property type="entry name" value="ConA-like_dom_sf"/>
</dbReference>
<comment type="function">
    <text evidence="9">Enables the bacterium to metabolize sucrose as a sole carbon source.</text>
</comment>
<evidence type="ECO:0000256" key="2">
    <source>
        <dbReference type="ARBA" id="ARBA00009902"/>
    </source>
</evidence>
<proteinExistence type="inferred from homology"/>
<dbReference type="RefSeq" id="WP_055257941.1">
    <property type="nucleotide sequence ID" value="NZ_CABIXL010000002.1"/>
</dbReference>
<keyword evidence="13" id="KW-1185">Reference proteome</keyword>
<dbReference type="InterPro" id="IPR006232">
    <property type="entry name" value="Suc6P_hydrolase"/>
</dbReference>
<evidence type="ECO:0000256" key="5">
    <source>
        <dbReference type="ARBA" id="ARBA00022801"/>
    </source>
</evidence>
<dbReference type="Pfam" id="PF08244">
    <property type="entry name" value="Glyco_hydro_32C"/>
    <property type="match status" value="1"/>
</dbReference>
<comment type="similarity">
    <text evidence="2 8">Belongs to the glycosyl hydrolase 32 family.</text>
</comment>
<dbReference type="InterPro" id="IPR013189">
    <property type="entry name" value="Glyco_hydro_32_C"/>
</dbReference>
<evidence type="ECO:0000256" key="7">
    <source>
        <dbReference type="ARBA" id="ARBA00033367"/>
    </source>
</evidence>
<dbReference type="PROSITE" id="PS00609">
    <property type="entry name" value="GLYCOSYL_HYDROL_F32"/>
    <property type="match status" value="1"/>
</dbReference>
<sequence>MKFKGILDINKDSKEFYKKEKNNESFRNNYHFQPPFGLINDPNGLSFFNGEYNIFFQWNPFTCEHKFKHWGLIKTKDFINYTIPKVVLAPVDYYDKNGCYSGSAIERNGVLELLYTGNVKDENGNRLSYQCAAIMNKDGDVKKLGAVLDSVPKGYTSHFRDPKVYFKNGKYYFIIGAQTDKLKGRVLLYSSLDMRKWSLEGEVKTRLENFGYMWECPNIVTLKDKDVLIFSPQGLEKEEFKYQNIYQSGYIIGKLNYDTLKFNHDEFCELDMGFDFYAPQIFEDDKNRILMIGWMGVPEQDEDKHISLKENWIHCLTIPRELTLKNNKIYQHPIDEIKQLREKMFFCRDNFIEESLEFSDINKNSYEFILDLKDSRNLNFKIEMFKGEGEHFDLYFNDGICVISRENILQGPHGIRKFILNKSNNLKLHGFIDKSAVEIYINDGEYVLSSRVFVKMNSTGLKLNGLGEKLNINKLEIWTLKGVNYNE</sequence>
<evidence type="ECO:0000313" key="12">
    <source>
        <dbReference type="EMBL" id="CUN68344.1"/>
    </source>
</evidence>